<gene>
    <name evidence="3" type="ORF">AWT59_2198</name>
</gene>
<evidence type="ECO:0000313" key="3">
    <source>
        <dbReference type="EMBL" id="KXS31678.1"/>
    </source>
</evidence>
<evidence type="ECO:0000256" key="1">
    <source>
        <dbReference type="SAM" id="Phobius"/>
    </source>
</evidence>
<dbReference type="InterPro" id="IPR036147">
    <property type="entry name" value="Anti-sigma_E_RseA_N_sf"/>
</dbReference>
<dbReference type="PATRIC" id="fig|1796491.3.peg.2402"/>
<evidence type="ECO:0000313" key="4">
    <source>
        <dbReference type="Proteomes" id="UP000070578"/>
    </source>
</evidence>
<protein>
    <submittedName>
        <fullName evidence="3">Anti sigma-E protein RseA family protein</fullName>
    </submittedName>
</protein>
<comment type="caution">
    <text evidence="3">The sequence shown here is derived from an EMBL/GenBank/DDBJ whole genome shotgun (WGS) entry which is preliminary data.</text>
</comment>
<proteinExistence type="predicted"/>
<feature type="domain" description="Anti sigma-E protein RseA N-terminal" evidence="2">
    <location>
        <begin position="2"/>
        <end position="75"/>
    </location>
</feature>
<dbReference type="InterPro" id="IPR005572">
    <property type="entry name" value="Anti-sigma_E_RseA_N"/>
</dbReference>
<reference evidence="3 4" key="1">
    <citation type="submission" date="2016-02" db="EMBL/GenBank/DDBJ databases">
        <authorList>
            <person name="Wen L."/>
            <person name="He K."/>
            <person name="Yang H."/>
        </authorList>
    </citation>
    <scope>NUCLEOTIDE SEQUENCE [LARGE SCALE GENOMIC DNA]</scope>
    <source>
        <strain evidence="3">ShG14-8</strain>
    </source>
</reference>
<dbReference type="PANTHER" id="PTHR38104">
    <property type="match status" value="1"/>
</dbReference>
<dbReference type="CDD" id="cd16328">
    <property type="entry name" value="RseA_N"/>
    <property type="match status" value="1"/>
</dbReference>
<dbReference type="SUPFAM" id="SSF89069">
    <property type="entry name" value="N-terminal, cytoplasmic domain of anti-sigmaE factor RseA"/>
    <property type="match status" value="1"/>
</dbReference>
<dbReference type="Proteomes" id="UP000070578">
    <property type="component" value="Unassembled WGS sequence"/>
</dbReference>
<dbReference type="Pfam" id="PF03872">
    <property type="entry name" value="RseA_N"/>
    <property type="match status" value="1"/>
</dbReference>
<feature type="transmembrane region" description="Helical" evidence="1">
    <location>
        <begin position="83"/>
        <end position="103"/>
    </location>
</feature>
<reference evidence="3 4" key="2">
    <citation type="submission" date="2016-03" db="EMBL/GenBank/DDBJ databases">
        <title>New uncultured bacterium of the family Gallionellaceae from acid mine drainage: description and reconstruction of genome based on metagenomic analysis of microbial community.</title>
        <authorList>
            <person name="Kadnikov V."/>
            <person name="Ivasenko D."/>
            <person name="Beletsky A."/>
            <person name="Mardanov A."/>
            <person name="Danilova E."/>
            <person name="Pimenov N."/>
            <person name="Karnachuk O."/>
            <person name="Ravin N."/>
        </authorList>
    </citation>
    <scope>NUCLEOTIDE SEQUENCE [LARGE SCALE GENOMIC DNA]</scope>
    <source>
        <strain evidence="3">ShG14-8</strain>
    </source>
</reference>
<dbReference type="Gene3D" id="1.10.10.880">
    <property type="entry name" value="Anti sigma-E protein RseA, N-terminal domain"/>
    <property type="match status" value="1"/>
</dbReference>
<dbReference type="InterPro" id="IPR052383">
    <property type="entry name" value="Anti-sigma-E_RseA-like"/>
</dbReference>
<accession>A0A139BRZ3</accession>
<organism evidence="3 4">
    <name type="scientific">Candidatus Gallionella acididurans</name>
    <dbReference type="NCBI Taxonomy" id="1796491"/>
    <lineage>
        <taxon>Bacteria</taxon>
        <taxon>Pseudomonadati</taxon>
        <taxon>Pseudomonadota</taxon>
        <taxon>Betaproteobacteria</taxon>
        <taxon>Nitrosomonadales</taxon>
        <taxon>Gallionellaceae</taxon>
        <taxon>Gallionella</taxon>
    </lineage>
</organism>
<keyword evidence="1" id="KW-1133">Transmembrane helix</keyword>
<keyword evidence="1" id="KW-0812">Transmembrane</keyword>
<dbReference type="GO" id="GO:0016989">
    <property type="term" value="F:sigma factor antagonist activity"/>
    <property type="evidence" value="ECO:0007669"/>
    <property type="project" value="InterPro"/>
</dbReference>
<name>A0A139BRZ3_9PROT</name>
<evidence type="ECO:0000259" key="2">
    <source>
        <dbReference type="Pfam" id="PF03872"/>
    </source>
</evidence>
<dbReference type="PANTHER" id="PTHR38104:SF1">
    <property type="entry name" value="ANTI-SIGMA-E FACTOR RSEA"/>
    <property type="match status" value="1"/>
</dbReference>
<keyword evidence="1" id="KW-0472">Membrane</keyword>
<dbReference type="AlphaFoldDB" id="A0A139BRZ3"/>
<dbReference type="EMBL" id="LSLI01000062">
    <property type="protein sequence ID" value="KXS31678.1"/>
    <property type="molecule type" value="Genomic_DNA"/>
</dbReference>
<sequence length="176" mass="19585">MKQEISALMDGELFDDDVGMVMDHLKRDHATRMNWATYHLIGDVLRQPDHIHSDLSAKVHERMRDEPALLVSRGHAVKQKMRTFALSAVASLSAVGVVAWMSLQISPEIAPQLAMQQAAMRPASMQIQPKSDNYLMAHQEFSPSTDVNGGASYIRTVSYGIDDSPPKNNQTEKQAK</sequence>